<evidence type="ECO:0000259" key="1">
    <source>
        <dbReference type="Pfam" id="PF00156"/>
    </source>
</evidence>
<comment type="caution">
    <text evidence="2">The sequence shown here is derived from an EMBL/GenBank/DDBJ whole genome shotgun (WGS) entry which is preliminary data.</text>
</comment>
<dbReference type="InterPro" id="IPR000836">
    <property type="entry name" value="PRTase_dom"/>
</dbReference>
<gene>
    <name evidence="2" type="ORF">A3A60_04540</name>
</gene>
<evidence type="ECO:0000313" key="2">
    <source>
        <dbReference type="EMBL" id="OGE08724.1"/>
    </source>
</evidence>
<dbReference type="AlphaFoldDB" id="A0A1F5HX09"/>
<reference evidence="2 3" key="1">
    <citation type="journal article" date="2016" name="Nat. Commun.">
        <title>Thousands of microbial genomes shed light on interconnected biogeochemical processes in an aquifer system.</title>
        <authorList>
            <person name="Anantharaman K."/>
            <person name="Brown C.T."/>
            <person name="Hug L.A."/>
            <person name="Sharon I."/>
            <person name="Castelle C.J."/>
            <person name="Probst A.J."/>
            <person name="Thomas B.C."/>
            <person name="Singh A."/>
            <person name="Wilkins M.J."/>
            <person name="Karaoz U."/>
            <person name="Brodie E.L."/>
            <person name="Williams K.H."/>
            <person name="Hubbard S.S."/>
            <person name="Banfield J.F."/>
        </authorList>
    </citation>
    <scope>NUCLEOTIDE SEQUENCE [LARGE SCALE GENOMIC DNA]</scope>
</reference>
<accession>A0A1F5HX09</accession>
<dbReference type="Gene3D" id="3.30.1310.20">
    <property type="entry name" value="PRTase-like"/>
    <property type="match status" value="1"/>
</dbReference>
<protein>
    <recommendedName>
        <fullName evidence="1">Phosphoribosyltransferase domain-containing protein</fullName>
    </recommendedName>
</protein>
<dbReference type="EMBL" id="MFBS01000033">
    <property type="protein sequence ID" value="OGE08724.1"/>
    <property type="molecule type" value="Genomic_DNA"/>
</dbReference>
<dbReference type="Pfam" id="PF00156">
    <property type="entry name" value="Pribosyltran"/>
    <property type="match status" value="1"/>
</dbReference>
<sequence length="216" mass="23867">MIFTDRIHAGQILAQRLRNFNKDLNAAIVVSIPRGGVLVGAQIAKIFKLPIFLLVIKKLGAPNNSELAIGATASFGKPVLDRWLIANLDVPSDYIKQEVLNKRREAKAREKFLGIKIEPKKFEGKTIIVVDDGLATGQTAKMAAKILKQLGSGKLILAVPCASSAVIEETRKDYNEVICPQIRDDFAAVGQFYRDFRPVEDEEVKQLLSSQLTTDH</sequence>
<dbReference type="InterPro" id="IPR029057">
    <property type="entry name" value="PRTase-like"/>
</dbReference>
<evidence type="ECO:0000313" key="3">
    <source>
        <dbReference type="Proteomes" id="UP000179227"/>
    </source>
</evidence>
<dbReference type="SUPFAM" id="SSF53271">
    <property type="entry name" value="PRTase-like"/>
    <property type="match status" value="1"/>
</dbReference>
<proteinExistence type="predicted"/>
<dbReference type="CDD" id="cd06223">
    <property type="entry name" value="PRTases_typeI"/>
    <property type="match status" value="1"/>
</dbReference>
<name>A0A1F5HX09_9BACT</name>
<feature type="domain" description="Phosphoribosyltransferase" evidence="1">
    <location>
        <begin position="9"/>
        <end position="196"/>
    </location>
</feature>
<dbReference type="Proteomes" id="UP000179227">
    <property type="component" value="Unassembled WGS sequence"/>
</dbReference>
<organism evidence="2 3">
    <name type="scientific">Candidatus Curtissbacteria bacterium RIFCSPLOWO2_01_FULL_42_26</name>
    <dbReference type="NCBI Taxonomy" id="1797729"/>
    <lineage>
        <taxon>Bacteria</taxon>
        <taxon>Candidatus Curtissiibacteriota</taxon>
    </lineage>
</organism>
<dbReference type="Gene3D" id="3.40.50.2020">
    <property type="match status" value="1"/>
</dbReference>
<dbReference type="STRING" id="1797729.A3A60_04540"/>